<evidence type="ECO:0000313" key="2">
    <source>
        <dbReference type="Proteomes" id="UP000027345"/>
    </source>
</evidence>
<dbReference type="InterPro" id="IPR008822">
    <property type="entry name" value="Endonuclease_RusA-like"/>
</dbReference>
<dbReference type="AlphaFoldDB" id="A0A066U7S2"/>
<dbReference type="SUPFAM" id="SSF103084">
    <property type="entry name" value="Holliday junction resolvase RusA"/>
    <property type="match status" value="1"/>
</dbReference>
<dbReference type="Proteomes" id="UP000027345">
    <property type="component" value="Unassembled WGS sequence"/>
</dbReference>
<proteinExistence type="predicted"/>
<protein>
    <submittedName>
        <fullName evidence="1">Uncharacterized protein</fullName>
    </submittedName>
</protein>
<dbReference type="Gene3D" id="3.30.1330.70">
    <property type="entry name" value="Holliday junction resolvase RusA"/>
    <property type="match status" value="1"/>
</dbReference>
<reference evidence="1 2" key="1">
    <citation type="submission" date="2014-05" db="EMBL/GenBank/DDBJ databases">
        <title>Draft genome sequence of Amycolatopsis rifamycinica DSM 46095.</title>
        <authorList>
            <person name="Lal R."/>
            <person name="Saxena A."/>
            <person name="Kumari R."/>
            <person name="Mukherjee U."/>
            <person name="Singh P."/>
            <person name="Sangwan N."/>
            <person name="Mahato N.K."/>
        </authorList>
    </citation>
    <scope>NUCLEOTIDE SEQUENCE [LARGE SCALE GENOMIC DNA]</scope>
    <source>
        <strain evidence="1 2">DSM 46095</strain>
    </source>
</reference>
<evidence type="ECO:0000313" key="1">
    <source>
        <dbReference type="EMBL" id="KDN23130.1"/>
    </source>
</evidence>
<dbReference type="GO" id="GO:0000287">
    <property type="term" value="F:magnesium ion binding"/>
    <property type="evidence" value="ECO:0007669"/>
    <property type="project" value="InterPro"/>
</dbReference>
<dbReference type="InterPro" id="IPR036614">
    <property type="entry name" value="RusA-like_sf"/>
</dbReference>
<dbReference type="Pfam" id="PF05866">
    <property type="entry name" value="RusA"/>
    <property type="match status" value="1"/>
</dbReference>
<name>A0A066U7S2_9PSEU</name>
<comment type="caution">
    <text evidence="1">The sequence shown here is derived from an EMBL/GenBank/DDBJ whole genome shotgun (WGS) entry which is preliminary data.</text>
</comment>
<dbReference type="GO" id="GO:0006281">
    <property type="term" value="P:DNA repair"/>
    <property type="evidence" value="ECO:0007669"/>
    <property type="project" value="InterPro"/>
</dbReference>
<dbReference type="EMBL" id="JMQI01000011">
    <property type="protein sequence ID" value="KDN23130.1"/>
    <property type="molecule type" value="Genomic_DNA"/>
</dbReference>
<sequence length="77" mass="8581">MHIKDVDNMIKGLLDAMSGVVYRDDKQIQHVSSHRVEHDGPKAFYLVSVLPVLDISSDVIDHELRISFAGAPPIDID</sequence>
<accession>A0A066U7S2</accession>
<dbReference type="GO" id="GO:0006310">
    <property type="term" value="P:DNA recombination"/>
    <property type="evidence" value="ECO:0007669"/>
    <property type="project" value="InterPro"/>
</dbReference>
<organism evidence="1 2">
    <name type="scientific">Amycolatopsis rifamycinica</name>
    <dbReference type="NCBI Taxonomy" id="287986"/>
    <lineage>
        <taxon>Bacteria</taxon>
        <taxon>Bacillati</taxon>
        <taxon>Actinomycetota</taxon>
        <taxon>Actinomycetes</taxon>
        <taxon>Pseudonocardiales</taxon>
        <taxon>Pseudonocardiaceae</taxon>
        <taxon>Amycolatopsis</taxon>
    </lineage>
</organism>
<gene>
    <name evidence="1" type="ORF">DV20_05275</name>
</gene>
<keyword evidence="2" id="KW-1185">Reference proteome</keyword>